<organism evidence="3 4">
    <name type="scientific">Botrimarina hoheduenensis</name>
    <dbReference type="NCBI Taxonomy" id="2528000"/>
    <lineage>
        <taxon>Bacteria</taxon>
        <taxon>Pseudomonadati</taxon>
        <taxon>Planctomycetota</taxon>
        <taxon>Planctomycetia</taxon>
        <taxon>Pirellulales</taxon>
        <taxon>Lacipirellulaceae</taxon>
        <taxon>Botrimarina</taxon>
    </lineage>
</organism>
<dbReference type="Proteomes" id="UP000318995">
    <property type="component" value="Unassembled WGS sequence"/>
</dbReference>
<dbReference type="RefSeq" id="WP_146575642.1">
    <property type="nucleotide sequence ID" value="NZ_SJPH01000015.1"/>
</dbReference>
<name>A0A5C5VR99_9BACT</name>
<evidence type="ECO:0000256" key="1">
    <source>
        <dbReference type="SAM" id="MobiDB-lite"/>
    </source>
</evidence>
<feature type="compositionally biased region" description="Low complexity" evidence="1">
    <location>
        <begin position="72"/>
        <end position="87"/>
    </location>
</feature>
<evidence type="ECO:0000313" key="4">
    <source>
        <dbReference type="Proteomes" id="UP000318995"/>
    </source>
</evidence>
<evidence type="ECO:0000313" key="3">
    <source>
        <dbReference type="EMBL" id="TWT40082.1"/>
    </source>
</evidence>
<dbReference type="OrthoDB" id="9819528at2"/>
<protein>
    <recommendedName>
        <fullName evidence="5">PEP-CTERM protein-sorting domain-containing protein</fullName>
    </recommendedName>
</protein>
<sequence length="279" mass="28821" precursor="true">MRRSFLFIATAAIFAGVSATATATTIAEFNYNAGSSVGNATTGVGTSSGFFFPFSSALPVQTGSPSDTNPVVVNGGPNNGSGPRSGPAIGEASGTRTATWRTSTEGFFAPTLTWDFMQGYRASRYYQMEVTYNGTDFVSLPAGGTGSSITGPFGTAIIDAAGLIDIRTIDGLIDDAMGTGYMSDLSYAFPAGTAADDNPDFGYRIAAVWDPQGSDFVSSFAGTDGVNDTVSGYIRSTSAGGSQIRYDLVRITGTPIPEPSSLAIVGATLVCGSVRRRIR</sequence>
<feature type="signal peptide" evidence="2">
    <location>
        <begin position="1"/>
        <end position="23"/>
    </location>
</feature>
<keyword evidence="2" id="KW-0732">Signal</keyword>
<feature type="chain" id="PRO_5023010880" description="PEP-CTERM protein-sorting domain-containing protein" evidence="2">
    <location>
        <begin position="24"/>
        <end position="279"/>
    </location>
</feature>
<gene>
    <name evidence="3" type="ORF">Pla111_34550</name>
</gene>
<dbReference type="EMBL" id="SJPH01000015">
    <property type="protein sequence ID" value="TWT40082.1"/>
    <property type="molecule type" value="Genomic_DNA"/>
</dbReference>
<feature type="region of interest" description="Disordered" evidence="1">
    <location>
        <begin position="72"/>
        <end position="96"/>
    </location>
</feature>
<dbReference type="InterPro" id="IPR013424">
    <property type="entry name" value="Ice-binding_C"/>
</dbReference>
<reference evidence="3 4" key="1">
    <citation type="submission" date="2019-02" db="EMBL/GenBank/DDBJ databases">
        <title>Deep-cultivation of Planctomycetes and their phenomic and genomic characterization uncovers novel biology.</title>
        <authorList>
            <person name="Wiegand S."/>
            <person name="Jogler M."/>
            <person name="Boedeker C."/>
            <person name="Pinto D."/>
            <person name="Vollmers J."/>
            <person name="Rivas-Marin E."/>
            <person name="Kohn T."/>
            <person name="Peeters S.H."/>
            <person name="Heuer A."/>
            <person name="Rast P."/>
            <person name="Oberbeckmann S."/>
            <person name="Bunk B."/>
            <person name="Jeske O."/>
            <person name="Meyerdierks A."/>
            <person name="Storesund J.E."/>
            <person name="Kallscheuer N."/>
            <person name="Luecker S."/>
            <person name="Lage O.M."/>
            <person name="Pohl T."/>
            <person name="Merkel B.J."/>
            <person name="Hornburger P."/>
            <person name="Mueller R.-W."/>
            <person name="Bruemmer F."/>
            <person name="Labrenz M."/>
            <person name="Spormann A.M."/>
            <person name="Op Den Camp H."/>
            <person name="Overmann J."/>
            <person name="Amann R."/>
            <person name="Jetten M.S.M."/>
            <person name="Mascher T."/>
            <person name="Medema M.H."/>
            <person name="Devos D.P."/>
            <person name="Kaster A.-K."/>
            <person name="Ovreas L."/>
            <person name="Rohde M."/>
            <person name="Galperin M.Y."/>
            <person name="Jogler C."/>
        </authorList>
    </citation>
    <scope>NUCLEOTIDE SEQUENCE [LARGE SCALE GENOMIC DNA]</scope>
    <source>
        <strain evidence="3 4">Pla111</strain>
    </source>
</reference>
<dbReference type="NCBIfam" id="TIGR02595">
    <property type="entry name" value="PEP_CTERM"/>
    <property type="match status" value="1"/>
</dbReference>
<accession>A0A5C5VR99</accession>
<dbReference type="AlphaFoldDB" id="A0A5C5VR99"/>
<proteinExistence type="predicted"/>
<evidence type="ECO:0008006" key="5">
    <source>
        <dbReference type="Google" id="ProtNLM"/>
    </source>
</evidence>
<keyword evidence="4" id="KW-1185">Reference proteome</keyword>
<comment type="caution">
    <text evidence="3">The sequence shown here is derived from an EMBL/GenBank/DDBJ whole genome shotgun (WGS) entry which is preliminary data.</text>
</comment>
<evidence type="ECO:0000256" key="2">
    <source>
        <dbReference type="SAM" id="SignalP"/>
    </source>
</evidence>